<evidence type="ECO:0000256" key="1">
    <source>
        <dbReference type="ARBA" id="ARBA00001947"/>
    </source>
</evidence>
<dbReference type="GO" id="GO:0016787">
    <property type="term" value="F:hydrolase activity"/>
    <property type="evidence" value="ECO:0007669"/>
    <property type="project" value="UniProtKB-KW"/>
</dbReference>
<proteinExistence type="inferred from homology"/>
<dbReference type="InterPro" id="IPR051013">
    <property type="entry name" value="MBL_superfamily_lactonases"/>
</dbReference>
<keyword evidence="5" id="KW-0862">Zinc</keyword>
<keyword evidence="8" id="KW-1185">Reference proteome</keyword>
<reference evidence="7" key="1">
    <citation type="journal article" date="2014" name="Int. J. Syst. Evol. Microbiol.">
        <title>Complete genome sequence of Corynebacterium casei LMG S-19264T (=DSM 44701T), isolated from a smear-ripened cheese.</title>
        <authorList>
            <consortium name="US DOE Joint Genome Institute (JGI-PGF)"/>
            <person name="Walter F."/>
            <person name="Albersmeier A."/>
            <person name="Kalinowski J."/>
            <person name="Ruckert C."/>
        </authorList>
    </citation>
    <scope>NUCLEOTIDE SEQUENCE</scope>
    <source>
        <strain evidence="7">JCM 31311</strain>
    </source>
</reference>
<sequence length="282" mass="30646">MTAVRVVPLSAGECLNVAALTERGAAWRVRAYPAGFALLLHPTHGPVLFDTGYSPRVRTLMRRWPGMLYGLITPVRLKAHQTALARLARLGILASDVKHLIVSHLHADHVGALREFPAATFHLDAGAYPPLRGLKGVRAVRRAFLPELLPPDFEARSRELEYRAAPPEFAPFGHVADVFGDGSVYALPVPGHAPGMIALIVRTHETAALDGDGAGLTLLASDAAWSVRALREGGEVHPLARVAFWDAAQEQRSRDALKRWLAAHPQARVIVSHDVPETEHHA</sequence>
<dbReference type="SUPFAM" id="SSF56281">
    <property type="entry name" value="Metallo-hydrolase/oxidoreductase"/>
    <property type="match status" value="1"/>
</dbReference>
<dbReference type="EMBL" id="BMQL01000014">
    <property type="protein sequence ID" value="GGR12543.1"/>
    <property type="molecule type" value="Genomic_DNA"/>
</dbReference>
<feature type="domain" description="Metallo-beta-lactamase" evidence="6">
    <location>
        <begin position="34"/>
        <end position="273"/>
    </location>
</feature>
<gene>
    <name evidence="7" type="primary">gumP</name>
    <name evidence="7" type="ORF">GCM10008957_26860</name>
</gene>
<name>A0A918F987_9DEIO</name>
<dbReference type="SMART" id="SM00849">
    <property type="entry name" value="Lactamase_B"/>
    <property type="match status" value="1"/>
</dbReference>
<evidence type="ECO:0000256" key="4">
    <source>
        <dbReference type="ARBA" id="ARBA00022801"/>
    </source>
</evidence>
<comment type="caution">
    <text evidence="7">The sequence shown here is derived from an EMBL/GenBank/DDBJ whole genome shotgun (WGS) entry which is preliminary data.</text>
</comment>
<keyword evidence="4" id="KW-0378">Hydrolase</keyword>
<dbReference type="Pfam" id="PF00753">
    <property type="entry name" value="Lactamase_B"/>
    <property type="match status" value="1"/>
</dbReference>
<dbReference type="PANTHER" id="PTHR42978">
    <property type="entry name" value="QUORUM-QUENCHING LACTONASE YTNP-RELATED-RELATED"/>
    <property type="match status" value="1"/>
</dbReference>
<evidence type="ECO:0000256" key="3">
    <source>
        <dbReference type="ARBA" id="ARBA00022723"/>
    </source>
</evidence>
<dbReference type="GO" id="GO:0046872">
    <property type="term" value="F:metal ion binding"/>
    <property type="evidence" value="ECO:0007669"/>
    <property type="project" value="UniProtKB-KW"/>
</dbReference>
<evidence type="ECO:0000256" key="2">
    <source>
        <dbReference type="ARBA" id="ARBA00007749"/>
    </source>
</evidence>
<dbReference type="InterPro" id="IPR001279">
    <property type="entry name" value="Metallo-B-lactamas"/>
</dbReference>
<protein>
    <submittedName>
        <fullName evidence="7">MBL fold metallo-hydrolase</fullName>
    </submittedName>
</protein>
<dbReference type="InterPro" id="IPR036866">
    <property type="entry name" value="RibonucZ/Hydroxyglut_hydro"/>
</dbReference>
<dbReference type="CDD" id="cd07730">
    <property type="entry name" value="metallo-hydrolase-like_MBL-fold"/>
    <property type="match status" value="1"/>
</dbReference>
<dbReference type="RefSeq" id="WP_189091021.1">
    <property type="nucleotide sequence ID" value="NZ_BMQL01000014.1"/>
</dbReference>
<reference evidence="7" key="2">
    <citation type="submission" date="2020-09" db="EMBL/GenBank/DDBJ databases">
        <authorList>
            <person name="Sun Q."/>
            <person name="Ohkuma M."/>
        </authorList>
    </citation>
    <scope>NUCLEOTIDE SEQUENCE</scope>
    <source>
        <strain evidence="7">JCM 31311</strain>
    </source>
</reference>
<comment type="cofactor">
    <cofactor evidence="1">
        <name>Zn(2+)</name>
        <dbReference type="ChEBI" id="CHEBI:29105"/>
    </cofactor>
</comment>
<organism evidence="7 8">
    <name type="scientific">Deinococcus ruber</name>
    <dbReference type="NCBI Taxonomy" id="1848197"/>
    <lineage>
        <taxon>Bacteria</taxon>
        <taxon>Thermotogati</taxon>
        <taxon>Deinococcota</taxon>
        <taxon>Deinococci</taxon>
        <taxon>Deinococcales</taxon>
        <taxon>Deinococcaceae</taxon>
        <taxon>Deinococcus</taxon>
    </lineage>
</organism>
<accession>A0A918F987</accession>
<comment type="similarity">
    <text evidence="2">Belongs to the metallo-beta-lactamase superfamily.</text>
</comment>
<keyword evidence="3" id="KW-0479">Metal-binding</keyword>
<evidence type="ECO:0000256" key="5">
    <source>
        <dbReference type="ARBA" id="ARBA00022833"/>
    </source>
</evidence>
<evidence type="ECO:0000259" key="6">
    <source>
        <dbReference type="SMART" id="SM00849"/>
    </source>
</evidence>
<evidence type="ECO:0000313" key="7">
    <source>
        <dbReference type="EMBL" id="GGR12543.1"/>
    </source>
</evidence>
<dbReference type="Proteomes" id="UP000603865">
    <property type="component" value="Unassembled WGS sequence"/>
</dbReference>
<dbReference type="AlphaFoldDB" id="A0A918F987"/>
<evidence type="ECO:0000313" key="8">
    <source>
        <dbReference type="Proteomes" id="UP000603865"/>
    </source>
</evidence>
<dbReference type="PANTHER" id="PTHR42978:SF2">
    <property type="entry name" value="102 KBASES UNSTABLE REGION: FROM 1 TO 119443"/>
    <property type="match status" value="1"/>
</dbReference>
<dbReference type="Gene3D" id="3.60.15.10">
    <property type="entry name" value="Ribonuclease Z/Hydroxyacylglutathione hydrolase-like"/>
    <property type="match status" value="1"/>
</dbReference>